<dbReference type="PANTHER" id="PTHR46577">
    <property type="entry name" value="HTH-TYPE TRANSCRIPTIONAL REGULATORY PROTEIN GABR"/>
    <property type="match status" value="1"/>
</dbReference>
<dbReference type="GO" id="GO:0008483">
    <property type="term" value="F:transaminase activity"/>
    <property type="evidence" value="ECO:0007669"/>
    <property type="project" value="UniProtKB-KW"/>
</dbReference>
<keyword evidence="2" id="KW-0663">Pyridoxal phosphate</keyword>
<evidence type="ECO:0000313" key="7">
    <source>
        <dbReference type="EMBL" id="NKY00118.1"/>
    </source>
</evidence>
<dbReference type="InterPro" id="IPR015421">
    <property type="entry name" value="PyrdxlP-dep_Trfase_major"/>
</dbReference>
<dbReference type="Proteomes" id="UP000563898">
    <property type="component" value="Unassembled WGS sequence"/>
</dbReference>
<dbReference type="PANTHER" id="PTHR46577:SF1">
    <property type="entry name" value="HTH-TYPE TRANSCRIPTIONAL REGULATORY PROTEIN GABR"/>
    <property type="match status" value="1"/>
</dbReference>
<evidence type="ECO:0000256" key="3">
    <source>
        <dbReference type="ARBA" id="ARBA00023015"/>
    </source>
</evidence>
<dbReference type="Gene3D" id="1.10.10.10">
    <property type="entry name" value="Winged helix-like DNA-binding domain superfamily/Winged helix DNA-binding domain"/>
    <property type="match status" value="1"/>
</dbReference>
<dbReference type="InterPro" id="IPR036390">
    <property type="entry name" value="WH_DNA-bd_sf"/>
</dbReference>
<dbReference type="InterPro" id="IPR000524">
    <property type="entry name" value="Tscrpt_reg_HTH_GntR"/>
</dbReference>
<evidence type="ECO:0000256" key="5">
    <source>
        <dbReference type="ARBA" id="ARBA00023163"/>
    </source>
</evidence>
<accession>A0A846WF97</accession>
<protein>
    <submittedName>
        <fullName evidence="7">Aminotransferase class I/II-fold pyridoxal phosphate-dependent enzyme</fullName>
    </submittedName>
</protein>
<dbReference type="RefSeq" id="WP_006372470.1">
    <property type="nucleotide sequence ID" value="NZ_CP116236.1"/>
</dbReference>
<proteinExistence type="inferred from homology"/>
<evidence type="ECO:0000313" key="8">
    <source>
        <dbReference type="Proteomes" id="UP000563898"/>
    </source>
</evidence>
<dbReference type="SMART" id="SM00345">
    <property type="entry name" value="HTH_GNTR"/>
    <property type="match status" value="1"/>
</dbReference>
<dbReference type="SUPFAM" id="SSF46785">
    <property type="entry name" value="Winged helix' DNA-binding domain"/>
    <property type="match status" value="1"/>
</dbReference>
<dbReference type="AlphaFoldDB" id="A0A846WF97"/>
<keyword evidence="4" id="KW-0238">DNA-binding</keyword>
<organism evidence="7 8">
    <name type="scientific">Gordonia polyisoprenivorans</name>
    <dbReference type="NCBI Taxonomy" id="84595"/>
    <lineage>
        <taxon>Bacteria</taxon>
        <taxon>Bacillati</taxon>
        <taxon>Actinomycetota</taxon>
        <taxon>Actinomycetes</taxon>
        <taxon>Mycobacteriales</taxon>
        <taxon>Gordoniaceae</taxon>
        <taxon>Gordonia</taxon>
    </lineage>
</organism>
<dbReference type="InterPro" id="IPR015424">
    <property type="entry name" value="PyrdxlP-dep_Trfase"/>
</dbReference>
<dbReference type="EMBL" id="JAAXPC010000001">
    <property type="protein sequence ID" value="NKY00118.1"/>
    <property type="molecule type" value="Genomic_DNA"/>
</dbReference>
<keyword evidence="7" id="KW-0808">Transferase</keyword>
<evidence type="ECO:0000259" key="6">
    <source>
        <dbReference type="PROSITE" id="PS50949"/>
    </source>
</evidence>
<dbReference type="SUPFAM" id="SSF53383">
    <property type="entry name" value="PLP-dependent transferases"/>
    <property type="match status" value="1"/>
</dbReference>
<evidence type="ECO:0000256" key="2">
    <source>
        <dbReference type="ARBA" id="ARBA00022898"/>
    </source>
</evidence>
<dbReference type="GO" id="GO:0003677">
    <property type="term" value="F:DNA binding"/>
    <property type="evidence" value="ECO:0007669"/>
    <property type="project" value="UniProtKB-KW"/>
</dbReference>
<dbReference type="InterPro" id="IPR051446">
    <property type="entry name" value="HTH_trans_reg/aminotransferase"/>
</dbReference>
<evidence type="ECO:0000256" key="1">
    <source>
        <dbReference type="ARBA" id="ARBA00005384"/>
    </source>
</evidence>
<dbReference type="CDD" id="cd00609">
    <property type="entry name" value="AAT_like"/>
    <property type="match status" value="1"/>
</dbReference>
<dbReference type="PROSITE" id="PS50949">
    <property type="entry name" value="HTH_GNTR"/>
    <property type="match status" value="1"/>
</dbReference>
<comment type="similarity">
    <text evidence="1">In the C-terminal section; belongs to the class-I pyridoxal-phosphate-dependent aminotransferase family.</text>
</comment>
<dbReference type="Gene3D" id="3.40.640.10">
    <property type="entry name" value="Type I PLP-dependent aspartate aminotransferase-like (Major domain)"/>
    <property type="match status" value="1"/>
</dbReference>
<name>A0A846WF97_9ACTN</name>
<keyword evidence="5" id="KW-0804">Transcription</keyword>
<dbReference type="GO" id="GO:0030170">
    <property type="term" value="F:pyridoxal phosphate binding"/>
    <property type="evidence" value="ECO:0007669"/>
    <property type="project" value="InterPro"/>
</dbReference>
<dbReference type="GO" id="GO:0003700">
    <property type="term" value="F:DNA-binding transcription factor activity"/>
    <property type="evidence" value="ECO:0007669"/>
    <property type="project" value="InterPro"/>
</dbReference>
<comment type="caution">
    <text evidence="7">The sequence shown here is derived from an EMBL/GenBank/DDBJ whole genome shotgun (WGS) entry which is preliminary data.</text>
</comment>
<dbReference type="InterPro" id="IPR036388">
    <property type="entry name" value="WH-like_DNA-bd_sf"/>
</dbReference>
<keyword evidence="7" id="KW-0032">Aminotransferase</keyword>
<dbReference type="InterPro" id="IPR004839">
    <property type="entry name" value="Aminotransferase_I/II_large"/>
</dbReference>
<keyword evidence="3" id="KW-0805">Transcription regulation</keyword>
<reference evidence="7 8" key="1">
    <citation type="submission" date="2020-04" db="EMBL/GenBank/DDBJ databases">
        <title>MicrobeNet Type strains.</title>
        <authorList>
            <person name="Nicholson A.C."/>
        </authorList>
    </citation>
    <scope>NUCLEOTIDE SEQUENCE [LARGE SCALE GENOMIC DNA]</scope>
    <source>
        <strain evidence="7 8">ATCC BAA-14</strain>
    </source>
</reference>
<dbReference type="Pfam" id="PF00155">
    <property type="entry name" value="Aminotran_1_2"/>
    <property type="match status" value="1"/>
</dbReference>
<dbReference type="CDD" id="cd07377">
    <property type="entry name" value="WHTH_GntR"/>
    <property type="match status" value="1"/>
</dbReference>
<feature type="domain" description="HTH gntR-type" evidence="6">
    <location>
        <begin position="19"/>
        <end position="87"/>
    </location>
</feature>
<gene>
    <name evidence="7" type="ORF">HGA05_00800</name>
</gene>
<dbReference type="Pfam" id="PF00392">
    <property type="entry name" value="GntR"/>
    <property type="match status" value="1"/>
</dbReference>
<sequence length="460" mass="48931">MTVHDPATEVTPQRIVIDDPTPAGIAGAIGRMIRNGELVPGDRLPTVRDLSAQLGVSPATVSYGWKALSRSGLVVSRGRSGTFVADGAIAPDVPRVSRTATMARTHGSIGLDLSKGSPDPELLPELKAALSNVAERAATTSYHDHPVVPELGDLLRTRWPSKAQALTVVDGALDAVTRSLQAVTRFGDRVIVEDPTFPQFLDLLDTLGLQHIPVPIDRHGPDPDAFARAMAQAPTVALLQPRAHNPTGVSMTASRARDLARAVRGTRCVVIEDDHSGAAVAAPDISLGRWLPDQVVHVRSFSKSHGPDLRIAAMTGPREVIDRVTATRMLGPGWTPRLLQRVLYELLTDETSVAAVDNARAAYRARRAALVEALADKGIDVGGTDGLNVWVPVSDERNALIHLAANGIQVAPGDPFIVEPQRGGDHVRVTIATLRDDVERVAATLAAAASGNQADFYPLR</sequence>
<evidence type="ECO:0000256" key="4">
    <source>
        <dbReference type="ARBA" id="ARBA00023125"/>
    </source>
</evidence>